<accession>A0A4R2GQJ8</accession>
<evidence type="ECO:0000313" key="2">
    <source>
        <dbReference type="EMBL" id="TCO11772.1"/>
    </source>
</evidence>
<keyword evidence="3" id="KW-1185">Reference proteome</keyword>
<evidence type="ECO:0000313" key="3">
    <source>
        <dbReference type="Proteomes" id="UP000294881"/>
    </source>
</evidence>
<feature type="region of interest" description="Disordered" evidence="1">
    <location>
        <begin position="20"/>
        <end position="62"/>
    </location>
</feature>
<sequence length="62" mass="6569">MAPMDVETGGGHVIAHRLTGTPARARLKPGVDGRARPRPTTTTHGPAPGPAPMVRRLRIRPT</sequence>
<protein>
    <submittedName>
        <fullName evidence="2">Uncharacterized protein</fullName>
    </submittedName>
</protein>
<gene>
    <name evidence="2" type="ORF">EV666_11147</name>
</gene>
<comment type="caution">
    <text evidence="2">The sequence shown here is derived from an EMBL/GenBank/DDBJ whole genome shotgun (WGS) entry which is preliminary data.</text>
</comment>
<dbReference type="Proteomes" id="UP000294881">
    <property type="component" value="Unassembled WGS sequence"/>
</dbReference>
<name>A0A4R2GQJ8_9HYPH</name>
<organism evidence="2 3">
    <name type="scientific">Camelimonas lactis</name>
    <dbReference type="NCBI Taxonomy" id="659006"/>
    <lineage>
        <taxon>Bacteria</taxon>
        <taxon>Pseudomonadati</taxon>
        <taxon>Pseudomonadota</taxon>
        <taxon>Alphaproteobacteria</taxon>
        <taxon>Hyphomicrobiales</taxon>
        <taxon>Chelatococcaceae</taxon>
        <taxon>Camelimonas</taxon>
    </lineage>
</organism>
<proteinExistence type="predicted"/>
<reference evidence="2 3" key="1">
    <citation type="submission" date="2019-03" db="EMBL/GenBank/DDBJ databases">
        <title>Genomic Encyclopedia of Type Strains, Phase IV (KMG-IV): sequencing the most valuable type-strain genomes for metagenomic binning, comparative biology and taxonomic classification.</title>
        <authorList>
            <person name="Goeker M."/>
        </authorList>
    </citation>
    <scope>NUCLEOTIDE SEQUENCE [LARGE SCALE GENOMIC DNA]</scope>
    <source>
        <strain evidence="2 3">DSM 22958</strain>
    </source>
</reference>
<dbReference type="AlphaFoldDB" id="A0A4R2GQJ8"/>
<evidence type="ECO:0000256" key="1">
    <source>
        <dbReference type="SAM" id="MobiDB-lite"/>
    </source>
</evidence>
<dbReference type="EMBL" id="SLWL01000011">
    <property type="protein sequence ID" value="TCO11772.1"/>
    <property type="molecule type" value="Genomic_DNA"/>
</dbReference>